<keyword evidence="3" id="KW-1185">Reference proteome</keyword>
<reference evidence="4" key="2">
    <citation type="submission" date="2025-08" db="UniProtKB">
        <authorList>
            <consortium name="RefSeq"/>
        </authorList>
    </citation>
    <scope>IDENTIFICATION</scope>
</reference>
<evidence type="ECO:0000259" key="2">
    <source>
        <dbReference type="Pfam" id="PF01965"/>
    </source>
</evidence>
<name>A0ABM1LVC6_PRUMU</name>
<reference evidence="3" key="1">
    <citation type="journal article" date="2012" name="Nat. Commun.">
        <title>The genome of Prunus mume.</title>
        <authorList>
            <person name="Zhang Q."/>
            <person name="Chen W."/>
            <person name="Sun L."/>
            <person name="Zhao F."/>
            <person name="Huang B."/>
            <person name="Yang W."/>
            <person name="Tao Y."/>
            <person name="Wang J."/>
            <person name="Yuan Z."/>
            <person name="Fan G."/>
            <person name="Xing Z."/>
            <person name="Han C."/>
            <person name="Pan H."/>
            <person name="Zhong X."/>
            <person name="Shi W."/>
            <person name="Liang X."/>
            <person name="Du D."/>
            <person name="Sun F."/>
            <person name="Xu Z."/>
            <person name="Hao R."/>
            <person name="Lv T."/>
            <person name="Lv Y."/>
            <person name="Zheng Z."/>
            <person name="Sun M."/>
            <person name="Luo L."/>
            <person name="Cai M."/>
            <person name="Gao Y."/>
            <person name="Wang J."/>
            <person name="Yin Y."/>
            <person name="Xu X."/>
            <person name="Cheng T."/>
            <person name="Wang J."/>
        </authorList>
    </citation>
    <scope>NUCLEOTIDE SEQUENCE [LARGE SCALE GENOMIC DNA]</scope>
</reference>
<feature type="domain" description="DJ-1/PfpI" evidence="2">
    <location>
        <begin position="12"/>
        <end position="96"/>
    </location>
</feature>
<dbReference type="Pfam" id="PF01965">
    <property type="entry name" value="DJ-1_PfpI"/>
    <property type="match status" value="1"/>
</dbReference>
<dbReference type="PROSITE" id="PS51273">
    <property type="entry name" value="GATASE_TYPE_1"/>
    <property type="match status" value="1"/>
</dbReference>
<dbReference type="SUPFAM" id="SSF52317">
    <property type="entry name" value="Class I glutamine amidotransferase-like"/>
    <property type="match status" value="1"/>
</dbReference>
<protein>
    <submittedName>
        <fullName evidence="4">Protein DJ-1 homolog D-like</fullName>
    </submittedName>
</protein>
<evidence type="ECO:0000313" key="4">
    <source>
        <dbReference type="RefSeq" id="XP_016651353.1"/>
    </source>
</evidence>
<dbReference type="PANTHER" id="PTHR42733:SF2">
    <property type="entry name" value="DJ-1_THIJ_PFPI FAMILY PROTEIN"/>
    <property type="match status" value="1"/>
</dbReference>
<dbReference type="Proteomes" id="UP000694861">
    <property type="component" value="Linkage group LG7"/>
</dbReference>
<dbReference type="InterPro" id="IPR006286">
    <property type="entry name" value="C56_PfpI-like"/>
</dbReference>
<organism evidence="3 4">
    <name type="scientific">Prunus mume</name>
    <name type="common">Japanese apricot</name>
    <name type="synonym">Armeniaca mume</name>
    <dbReference type="NCBI Taxonomy" id="102107"/>
    <lineage>
        <taxon>Eukaryota</taxon>
        <taxon>Viridiplantae</taxon>
        <taxon>Streptophyta</taxon>
        <taxon>Embryophyta</taxon>
        <taxon>Tracheophyta</taxon>
        <taxon>Spermatophyta</taxon>
        <taxon>Magnoliopsida</taxon>
        <taxon>eudicotyledons</taxon>
        <taxon>Gunneridae</taxon>
        <taxon>Pentapetalae</taxon>
        <taxon>rosids</taxon>
        <taxon>fabids</taxon>
        <taxon>Rosales</taxon>
        <taxon>Rosaceae</taxon>
        <taxon>Amygdaloideae</taxon>
        <taxon>Amygdaleae</taxon>
        <taxon>Prunus</taxon>
    </lineage>
</organism>
<proteinExistence type="inferred from homology"/>
<dbReference type="InterPro" id="IPR002818">
    <property type="entry name" value="DJ-1/PfpI"/>
</dbReference>
<comment type="similarity">
    <text evidence="1">Belongs to the peptidase C56 family.</text>
</comment>
<dbReference type="Gene3D" id="3.40.50.880">
    <property type="match status" value="1"/>
</dbReference>
<dbReference type="RefSeq" id="XP_016651353.1">
    <property type="nucleotide sequence ID" value="XM_016795867.1"/>
</dbReference>
<accession>A0ABM1LVC6</accession>
<gene>
    <name evidence="4" type="primary">LOC107881620</name>
</gene>
<sequence length="108" mass="11733">MLMQFAPRRKLVKSVLAGDRTYSEKPGHNFTLTADFEALYVSSYDALVIPGGGRAPEYLALDEKVIALVKQIVEARKPIASICHGQQILAAAGVLQLASWCMNICAVI</sequence>
<evidence type="ECO:0000256" key="1">
    <source>
        <dbReference type="ARBA" id="ARBA00008542"/>
    </source>
</evidence>
<dbReference type="PANTHER" id="PTHR42733">
    <property type="entry name" value="DJ-1 PROTEIN"/>
    <property type="match status" value="1"/>
</dbReference>
<dbReference type="InterPro" id="IPR029062">
    <property type="entry name" value="Class_I_gatase-like"/>
</dbReference>
<evidence type="ECO:0000313" key="3">
    <source>
        <dbReference type="Proteomes" id="UP000694861"/>
    </source>
</evidence>
<dbReference type="GeneID" id="107881620"/>